<proteinExistence type="inferred from homology"/>
<evidence type="ECO:0000256" key="4">
    <source>
        <dbReference type="ARBA" id="ARBA00016244"/>
    </source>
</evidence>
<dbReference type="PANTHER" id="PTHR30033">
    <property type="entry name" value="FLAGELLAR HOOK-ASSOCIATED PROTEIN 1"/>
    <property type="match status" value="1"/>
</dbReference>
<evidence type="ECO:0000313" key="11">
    <source>
        <dbReference type="Proteomes" id="UP000027192"/>
    </source>
</evidence>
<protein>
    <recommendedName>
        <fullName evidence="4 7">Flagellar hook-associated protein 1</fullName>
        <shortName evidence="7">HAP1</shortName>
    </recommendedName>
</protein>
<accession>A0A066RT60</accession>
<evidence type="ECO:0000256" key="3">
    <source>
        <dbReference type="ARBA" id="ARBA00009677"/>
    </source>
</evidence>
<dbReference type="PANTHER" id="PTHR30033:SF2">
    <property type="entry name" value="FLAGELLAR HOOK PROTEIN"/>
    <property type="match status" value="1"/>
</dbReference>
<dbReference type="EMBL" id="JMIB01000027">
    <property type="protein sequence ID" value="KDM90882.1"/>
    <property type="molecule type" value="Genomic_DNA"/>
</dbReference>
<dbReference type="Pfam" id="PF22638">
    <property type="entry name" value="FlgK_D1"/>
    <property type="match status" value="1"/>
</dbReference>
<feature type="domain" description="Flagellar basal-body/hook protein C-terminal" evidence="8">
    <location>
        <begin position="482"/>
        <end position="518"/>
    </location>
</feature>
<keyword evidence="5 7" id="KW-0964">Secreted</keyword>
<dbReference type="PRINTS" id="PR01005">
    <property type="entry name" value="FLGHOOKAP1"/>
</dbReference>
<comment type="caution">
    <text evidence="10">The sequence shown here is derived from an EMBL/GenBank/DDBJ whole genome shotgun (WGS) entry which is preliminary data.</text>
</comment>
<gene>
    <name evidence="7" type="primary">flgK</name>
    <name evidence="10" type="ORF">EA58_14070</name>
</gene>
<evidence type="ECO:0000256" key="1">
    <source>
        <dbReference type="ARBA" id="ARBA00004365"/>
    </source>
</evidence>
<evidence type="ECO:0000256" key="7">
    <source>
        <dbReference type="RuleBase" id="RU362065"/>
    </source>
</evidence>
<evidence type="ECO:0000313" key="10">
    <source>
        <dbReference type="EMBL" id="KDM90882.1"/>
    </source>
</evidence>
<evidence type="ECO:0000256" key="6">
    <source>
        <dbReference type="ARBA" id="ARBA00023143"/>
    </source>
</evidence>
<evidence type="ECO:0000259" key="8">
    <source>
        <dbReference type="Pfam" id="PF06429"/>
    </source>
</evidence>
<keyword evidence="6 7" id="KW-0975">Bacterial flagellum</keyword>
<dbReference type="GO" id="GO:0005198">
    <property type="term" value="F:structural molecule activity"/>
    <property type="evidence" value="ECO:0007669"/>
    <property type="project" value="UniProtKB-UniRule"/>
</dbReference>
<dbReference type="GO" id="GO:0044780">
    <property type="term" value="P:bacterial-type flagellum assembly"/>
    <property type="evidence" value="ECO:0007669"/>
    <property type="project" value="InterPro"/>
</dbReference>
<reference evidence="10 11" key="1">
    <citation type="submission" date="2014-04" db="EMBL/GenBank/DDBJ databases">
        <title>Draft genome sequence of Photobacterium halotolerans S2753: a solonamide, ngercheumicin and holomycin producer.</title>
        <authorList>
            <person name="Machado H.R."/>
            <person name="Gram L."/>
        </authorList>
    </citation>
    <scope>NUCLEOTIDE SEQUENCE [LARGE SCALE GENOMIC DNA]</scope>
    <source>
        <strain evidence="10 11">S2753</strain>
    </source>
</reference>
<dbReference type="STRING" id="1654360.EA58_14070"/>
<dbReference type="InterPro" id="IPR053927">
    <property type="entry name" value="FlgK_helical"/>
</dbReference>
<keyword evidence="11" id="KW-1185">Reference proteome</keyword>
<dbReference type="InterPro" id="IPR010930">
    <property type="entry name" value="Flg_bb/hook_C_dom"/>
</dbReference>
<evidence type="ECO:0000256" key="5">
    <source>
        <dbReference type="ARBA" id="ARBA00022525"/>
    </source>
</evidence>
<dbReference type="AlphaFoldDB" id="A0A066RT60"/>
<dbReference type="SUPFAM" id="SSF64518">
    <property type="entry name" value="Phase 1 flagellin"/>
    <property type="match status" value="1"/>
</dbReference>
<dbReference type="Proteomes" id="UP000027192">
    <property type="component" value="Unassembled WGS sequence"/>
</dbReference>
<sequence length="521" mass="55000">MALNQLRYATLISSQNINSADNPYYSRSTVVFGTDQSGMLTTSAKRMNNFFLTTQLHAATANDAYAERYLSFAASVDKIITGISPDESGSANNPVLAGIDDISEALSALATTDSTSGRSALLSRMNSLIANAHTLQESLDEFRKQADAEVSSNAKVLESQAKQLAEINRRLSSTPNDNNLLTQRDTLLGEMSKLVDIEIQERSHGGVDVQVAGGYSLVDGLKSAKVTAETGAYGDDLYLAVNGDVLFNPETLGGSLGGNLAAREEIIDGSERGLAKALLGYFSALNVTNKGGFTKDGLSGEALISIPESSALSNAKNNGTGNFSISIDQNNVAALSSGPMIIEKTASGFLVVDTSTGNSVTTDTSPIAAFGYQFDAKGTMVAGDKFLADPLANMLKGATVTGGINDIAAASKQPVASGDVSNLKNLAEVSDKKIFSGGKDTIYNEISNVFVTIGNRHVAAKQDATTHKTISETAAMRWANLSGVNTQEEELNMIKFQQIYQSVSKVIESDKKMFESIIGVV</sequence>
<dbReference type="GO" id="GO:0009424">
    <property type="term" value="C:bacterial-type flagellum hook"/>
    <property type="evidence" value="ECO:0007669"/>
    <property type="project" value="UniProtKB-UniRule"/>
</dbReference>
<evidence type="ECO:0000259" key="9">
    <source>
        <dbReference type="Pfam" id="PF22638"/>
    </source>
</evidence>
<name>A0A066RT60_9GAMM</name>
<dbReference type="GO" id="GO:0005576">
    <property type="term" value="C:extracellular region"/>
    <property type="evidence" value="ECO:0007669"/>
    <property type="project" value="UniProtKB-SubCell"/>
</dbReference>
<dbReference type="Pfam" id="PF06429">
    <property type="entry name" value="Flg_bbr_C"/>
    <property type="match status" value="1"/>
</dbReference>
<evidence type="ECO:0000256" key="2">
    <source>
        <dbReference type="ARBA" id="ARBA00004613"/>
    </source>
</evidence>
<dbReference type="InterPro" id="IPR002371">
    <property type="entry name" value="FlgK"/>
</dbReference>
<feature type="domain" description="Flagellar hook-associated protein FlgK helical" evidence="9">
    <location>
        <begin position="97"/>
        <end position="303"/>
    </location>
</feature>
<organism evidence="10 11">
    <name type="scientific">Photobacterium galatheae</name>
    <dbReference type="NCBI Taxonomy" id="1654360"/>
    <lineage>
        <taxon>Bacteria</taxon>
        <taxon>Pseudomonadati</taxon>
        <taxon>Pseudomonadota</taxon>
        <taxon>Gammaproteobacteria</taxon>
        <taxon>Vibrionales</taxon>
        <taxon>Vibrionaceae</taxon>
        <taxon>Photobacterium</taxon>
    </lineage>
</organism>
<comment type="subcellular location">
    <subcellularLocation>
        <location evidence="1 7">Bacterial flagellum</location>
    </subcellularLocation>
    <subcellularLocation>
        <location evidence="2 7">Secreted</location>
    </subcellularLocation>
</comment>
<comment type="similarity">
    <text evidence="3 7">Belongs to the flagella basal body rod proteins family.</text>
</comment>